<dbReference type="Proteomes" id="UP000319148">
    <property type="component" value="Unassembled WGS sequence"/>
</dbReference>
<protein>
    <submittedName>
        <fullName evidence="1">Acetophenone carboxylase</fullName>
    </submittedName>
</protein>
<evidence type="ECO:0000313" key="1">
    <source>
        <dbReference type="EMBL" id="TPD60669.1"/>
    </source>
</evidence>
<proteinExistence type="predicted"/>
<name>A0A501PJM8_9PROT</name>
<dbReference type="InterPro" id="IPR016750">
    <property type="entry name" value="Aceto_COase_bsu/gsu"/>
</dbReference>
<comment type="caution">
    <text evidence="1">The sequence shown here is derived from an EMBL/GenBank/DDBJ whole genome shotgun (WGS) entry which is preliminary data.</text>
</comment>
<gene>
    <name evidence="1" type="ORF">FIV46_08050</name>
</gene>
<dbReference type="EMBL" id="VFIY01000006">
    <property type="protein sequence ID" value="TPD60669.1"/>
    <property type="molecule type" value="Genomic_DNA"/>
</dbReference>
<keyword evidence="2" id="KW-1185">Reference proteome</keyword>
<dbReference type="RefSeq" id="WP_139940270.1">
    <property type="nucleotide sequence ID" value="NZ_JBHSYP010000008.1"/>
</dbReference>
<organism evidence="1 2">
    <name type="scientific">Emcibacter nanhaiensis</name>
    <dbReference type="NCBI Taxonomy" id="1505037"/>
    <lineage>
        <taxon>Bacteria</taxon>
        <taxon>Pseudomonadati</taxon>
        <taxon>Pseudomonadota</taxon>
        <taxon>Alphaproteobacteria</taxon>
        <taxon>Emcibacterales</taxon>
        <taxon>Emcibacteraceae</taxon>
        <taxon>Emcibacter</taxon>
    </lineage>
</organism>
<dbReference type="AlphaFoldDB" id="A0A501PJM8"/>
<sequence>MDKIRITECLDIDLEKEQWCCNRCGHELYAARDNYKKGCLVAERDMKEVHPPMTDDATYSFMPDPDYCRLVEFYCPSCGTMLENEYLPPGHPLTHEIELDIDALKAKYANER</sequence>
<dbReference type="Pfam" id="PF08882">
    <property type="entry name" value="Acetone_carb_G"/>
    <property type="match status" value="1"/>
</dbReference>
<dbReference type="OrthoDB" id="8688459at2"/>
<reference evidence="2" key="1">
    <citation type="submission" date="2019-06" db="EMBL/GenBank/DDBJ databases">
        <title>The complete genome of Emcibacter congregatus ZYLT.</title>
        <authorList>
            <person name="Zhao Z."/>
        </authorList>
    </citation>
    <scope>NUCLEOTIDE SEQUENCE [LARGE SCALE GENOMIC DNA]</scope>
    <source>
        <strain evidence="2">MCCC 1A06723</strain>
    </source>
</reference>
<accession>A0A501PJM8</accession>
<evidence type="ECO:0000313" key="2">
    <source>
        <dbReference type="Proteomes" id="UP000319148"/>
    </source>
</evidence>